<gene>
    <name evidence="2" type="ORF">SAMN05216273_12825</name>
</gene>
<name>A0ABY0R3U2_9FLAO</name>
<sequence length="177" mass="20969">MPLINSLTLIFYIMKNLFIKLILTINLLLIYNCKAQTSNDYVTFYNDVVPKLNTIVPNKTQFYGQNFSNFYSELQNKNVSIVMLNYDSKNELSREYYVLRLFFAPINMWSFAINNSYRFPIVDITFENEIPSQIEQIASQAEMKWNYNLVQFFSTMKIEKIEFIGMNGYNSQDRSLK</sequence>
<keyword evidence="1" id="KW-1133">Transmembrane helix</keyword>
<evidence type="ECO:0000256" key="1">
    <source>
        <dbReference type="SAM" id="Phobius"/>
    </source>
</evidence>
<comment type="caution">
    <text evidence="2">The sequence shown here is derived from an EMBL/GenBank/DDBJ whole genome shotgun (WGS) entry which is preliminary data.</text>
</comment>
<proteinExistence type="predicted"/>
<evidence type="ECO:0000313" key="3">
    <source>
        <dbReference type="Proteomes" id="UP000199242"/>
    </source>
</evidence>
<feature type="transmembrane region" description="Helical" evidence="1">
    <location>
        <begin position="12"/>
        <end position="31"/>
    </location>
</feature>
<keyword evidence="1" id="KW-0472">Membrane</keyword>
<evidence type="ECO:0008006" key="4">
    <source>
        <dbReference type="Google" id="ProtNLM"/>
    </source>
</evidence>
<dbReference type="Proteomes" id="UP000199242">
    <property type="component" value="Unassembled WGS sequence"/>
</dbReference>
<evidence type="ECO:0000313" key="2">
    <source>
        <dbReference type="EMBL" id="SDM38161.1"/>
    </source>
</evidence>
<organism evidence="2 3">
    <name type="scientific">Chryseobacterium taihuense</name>
    <dbReference type="NCBI Taxonomy" id="1141221"/>
    <lineage>
        <taxon>Bacteria</taxon>
        <taxon>Pseudomonadati</taxon>
        <taxon>Bacteroidota</taxon>
        <taxon>Flavobacteriia</taxon>
        <taxon>Flavobacteriales</taxon>
        <taxon>Weeksellaceae</taxon>
        <taxon>Chryseobacterium group</taxon>
        <taxon>Chryseobacterium</taxon>
    </lineage>
</organism>
<protein>
    <recommendedName>
        <fullName evidence="4">DUF4825 domain-containing protein</fullName>
    </recommendedName>
</protein>
<accession>A0ABY0R3U2</accession>
<dbReference type="EMBL" id="FNHD01000028">
    <property type="protein sequence ID" value="SDM38161.1"/>
    <property type="molecule type" value="Genomic_DNA"/>
</dbReference>
<keyword evidence="1" id="KW-0812">Transmembrane</keyword>
<reference evidence="2 3" key="1">
    <citation type="submission" date="2016-10" db="EMBL/GenBank/DDBJ databases">
        <authorList>
            <person name="Varghese N."/>
            <person name="Submissions S."/>
        </authorList>
    </citation>
    <scope>NUCLEOTIDE SEQUENCE [LARGE SCALE GENOMIC DNA]</scope>
    <source>
        <strain evidence="2 3">CGMCC 1.10941</strain>
    </source>
</reference>
<keyword evidence="3" id="KW-1185">Reference proteome</keyword>